<sequence length="45" mass="4879">MFFATLYNQSPVGGALPVDTDMTPATAKALQQIAWETVSEFQKSS</sequence>
<name>A0A6H0ABG8_KLEPN</name>
<geneLocation type="plasmid" evidence="1">
    <name>p205880-2FIIK</name>
</geneLocation>
<dbReference type="AlphaFoldDB" id="A0A6H0ABG8"/>
<dbReference type="Gene3D" id="3.40.50.1110">
    <property type="entry name" value="SGNH hydrolase"/>
    <property type="match status" value="1"/>
</dbReference>
<keyword evidence="1" id="KW-0614">Plasmid</keyword>
<reference evidence="1" key="1">
    <citation type="submission" date="2019-12" db="EMBL/GenBank/DDBJ databases">
        <title>Complete sequence of Tn6502.</title>
        <authorList>
            <person name="Zhou D."/>
        </authorList>
    </citation>
    <scope>NUCLEOTIDE SEQUENCE</scope>
    <source>
        <strain evidence="1">N201205880</strain>
        <plasmid evidence="1">p205880-2FIIK</plasmid>
    </source>
</reference>
<proteinExistence type="predicted"/>
<dbReference type="GO" id="GO:0016788">
    <property type="term" value="F:hydrolase activity, acting on ester bonds"/>
    <property type="evidence" value="ECO:0007669"/>
    <property type="project" value="UniProtKB-ARBA"/>
</dbReference>
<dbReference type="EMBL" id="MN824002">
    <property type="protein sequence ID" value="QIS36877.1"/>
    <property type="molecule type" value="Genomic_DNA"/>
</dbReference>
<protein>
    <submittedName>
        <fullName evidence="1">Uncharacterized protein</fullName>
    </submittedName>
</protein>
<evidence type="ECO:0000313" key="1">
    <source>
        <dbReference type="EMBL" id="QIS36877.1"/>
    </source>
</evidence>
<dbReference type="InterPro" id="IPR036514">
    <property type="entry name" value="SGNH_hydro_sf"/>
</dbReference>
<accession>A0A6H0ABG8</accession>
<organism evidence="1">
    <name type="scientific">Klebsiella pneumoniae</name>
    <dbReference type="NCBI Taxonomy" id="573"/>
    <lineage>
        <taxon>Bacteria</taxon>
        <taxon>Pseudomonadati</taxon>
        <taxon>Pseudomonadota</taxon>
        <taxon>Gammaproteobacteria</taxon>
        <taxon>Enterobacterales</taxon>
        <taxon>Enterobacteriaceae</taxon>
        <taxon>Klebsiella/Raoultella group</taxon>
        <taxon>Klebsiella</taxon>
        <taxon>Klebsiella pneumoniae complex</taxon>
    </lineage>
</organism>